<dbReference type="Proteomes" id="UP001386955">
    <property type="component" value="Unassembled WGS sequence"/>
</dbReference>
<comment type="caution">
    <text evidence="1">The sequence shown here is derived from an EMBL/GenBank/DDBJ whole genome shotgun (WGS) entry which is preliminary data.</text>
</comment>
<evidence type="ECO:0000313" key="1">
    <source>
        <dbReference type="EMBL" id="KAK7371551.1"/>
    </source>
</evidence>
<keyword evidence="2" id="KW-1185">Reference proteome</keyword>
<protein>
    <submittedName>
        <fullName evidence="1">Uncharacterized protein</fullName>
    </submittedName>
</protein>
<accession>A0AAN9NEN3</accession>
<dbReference type="AlphaFoldDB" id="A0AAN9NEN3"/>
<reference evidence="1 2" key="1">
    <citation type="submission" date="2024-01" db="EMBL/GenBank/DDBJ databases">
        <title>The genomes of 5 underutilized Papilionoideae crops provide insights into root nodulation and disease resistanc.</title>
        <authorList>
            <person name="Jiang F."/>
        </authorList>
    </citation>
    <scope>NUCLEOTIDE SEQUENCE [LARGE SCALE GENOMIC DNA]</scope>
    <source>
        <strain evidence="1">DUOXIRENSHENG_FW03</strain>
        <tissue evidence="1">Leaves</tissue>
    </source>
</reference>
<gene>
    <name evidence="1" type="ORF">VNO78_36364</name>
</gene>
<name>A0AAN9NEN3_PSOTE</name>
<evidence type="ECO:0000313" key="2">
    <source>
        <dbReference type="Proteomes" id="UP001386955"/>
    </source>
</evidence>
<proteinExistence type="predicted"/>
<organism evidence="1 2">
    <name type="scientific">Psophocarpus tetragonolobus</name>
    <name type="common">Winged bean</name>
    <name type="synonym">Dolichos tetragonolobus</name>
    <dbReference type="NCBI Taxonomy" id="3891"/>
    <lineage>
        <taxon>Eukaryota</taxon>
        <taxon>Viridiplantae</taxon>
        <taxon>Streptophyta</taxon>
        <taxon>Embryophyta</taxon>
        <taxon>Tracheophyta</taxon>
        <taxon>Spermatophyta</taxon>
        <taxon>Magnoliopsida</taxon>
        <taxon>eudicotyledons</taxon>
        <taxon>Gunneridae</taxon>
        <taxon>Pentapetalae</taxon>
        <taxon>rosids</taxon>
        <taxon>fabids</taxon>
        <taxon>Fabales</taxon>
        <taxon>Fabaceae</taxon>
        <taxon>Papilionoideae</taxon>
        <taxon>50 kb inversion clade</taxon>
        <taxon>NPAAA clade</taxon>
        <taxon>indigoferoid/millettioid clade</taxon>
        <taxon>Phaseoleae</taxon>
        <taxon>Psophocarpus</taxon>
    </lineage>
</organism>
<sequence>MAVGRWALTGYPMVTWLLVAPRIRYAFDVRNKTFTPEDLDWSFASSVRPGILFDSPALVSGLMVARAKNPDVQCMLGWRFSVSESPFSNLSSPGPSKHRNLVPVEEKLLLVRVGSYPSIVMAVQSRSGNERLISKDLEPHLFRKGRVESVVDPEAVEVVVAYLPYQELETSEGSPSYLRLEEKGRYCSAINTRMWFMEKDLSSIRTGKRVGSRWSSLRFSSYYGTYLLDPQAKQALMREWTIEKG</sequence>
<dbReference type="EMBL" id="JAYMYS010000098">
    <property type="protein sequence ID" value="KAK7371551.1"/>
    <property type="molecule type" value="Genomic_DNA"/>
</dbReference>